<accession>S7T780</accession>
<evidence type="ECO:0000313" key="3">
    <source>
        <dbReference type="Proteomes" id="UP000014975"/>
    </source>
</evidence>
<comment type="caution">
    <text evidence="2">The sequence shown here is derived from an EMBL/GenBank/DDBJ whole genome shotgun (WGS) entry which is preliminary data.</text>
</comment>
<name>S7T780_9BACT</name>
<dbReference type="RefSeq" id="WP_020887379.1">
    <property type="nucleotide sequence ID" value="NZ_ATHI01000027.1"/>
</dbReference>
<dbReference type="AlphaFoldDB" id="S7T780"/>
<gene>
    <name evidence="2" type="ORF">dsat_0682</name>
</gene>
<proteinExistence type="predicted"/>
<dbReference type="PATRIC" id="fig|1121439.3.peg.2039"/>
<evidence type="ECO:0000313" key="2">
    <source>
        <dbReference type="EMBL" id="EPR32330.1"/>
    </source>
</evidence>
<dbReference type="OrthoDB" id="9765580at2"/>
<protein>
    <recommendedName>
        <fullName evidence="1">Phosphatidylglycerol lysyltransferase C-terminal domain-containing protein</fullName>
    </recommendedName>
</protein>
<dbReference type="InterPro" id="IPR016732">
    <property type="entry name" value="UCP018688"/>
</dbReference>
<feature type="domain" description="Phosphatidylglycerol lysyltransferase C-terminal" evidence="1">
    <location>
        <begin position="28"/>
        <end position="280"/>
    </location>
</feature>
<dbReference type="PANTHER" id="PTHR41373:SF1">
    <property type="entry name" value="PHOSPHATIDYLGLYCEROL LYSYLTRANSFERASE C-TERMINAL DOMAIN-CONTAINING PROTEIN"/>
    <property type="match status" value="1"/>
</dbReference>
<dbReference type="Proteomes" id="UP000014975">
    <property type="component" value="Unassembled WGS sequence"/>
</dbReference>
<dbReference type="SUPFAM" id="SSF55729">
    <property type="entry name" value="Acyl-CoA N-acyltransferases (Nat)"/>
    <property type="match status" value="2"/>
</dbReference>
<dbReference type="EMBL" id="ATHI01000027">
    <property type="protein sequence ID" value="EPR32330.1"/>
    <property type="molecule type" value="Genomic_DNA"/>
</dbReference>
<dbReference type="Pfam" id="PF09924">
    <property type="entry name" value="LPG_synthase_C"/>
    <property type="match status" value="1"/>
</dbReference>
<dbReference type="InterPro" id="IPR024320">
    <property type="entry name" value="LPG_synthase_C"/>
</dbReference>
<evidence type="ECO:0000259" key="1">
    <source>
        <dbReference type="Pfam" id="PF09924"/>
    </source>
</evidence>
<sequence length="286" mass="32509">MALEFMPIRRDRLDEYQALLAATPVKSADYSFINLWGWSGVYGLRWAFAHGHCLIRQESPFPALWAPVGPWQGVSWTRELFPLSRIIRVPEALARELGPALDAQVLESREHWDYLYSVPELIKLSGNRFHKKKNLLNQFNKLYGGEYAPLTADCIEEALNLQESWCMWRDCESDGTLVQENEAIVRVLTHWDGLPSLMGGAIRVKGKMVAYTVADALDADTLVIHFEKGHPDYKGAYQAINQAFLAHEGLGFSLVNREQDLGDAGLRKAKLSYNPVDFVKKCEVRW</sequence>
<dbReference type="PIRSF" id="PIRSF018688">
    <property type="entry name" value="UCP018688"/>
    <property type="match status" value="1"/>
</dbReference>
<dbReference type="STRING" id="1121439.dsat_0682"/>
<dbReference type="Gene3D" id="3.40.630.30">
    <property type="match status" value="1"/>
</dbReference>
<organism evidence="2 3">
    <name type="scientific">Alkalidesulfovibrio alkalitolerans DSM 16529</name>
    <dbReference type="NCBI Taxonomy" id="1121439"/>
    <lineage>
        <taxon>Bacteria</taxon>
        <taxon>Pseudomonadati</taxon>
        <taxon>Thermodesulfobacteriota</taxon>
        <taxon>Desulfovibrionia</taxon>
        <taxon>Desulfovibrionales</taxon>
        <taxon>Desulfovibrionaceae</taxon>
        <taxon>Alkalidesulfovibrio</taxon>
    </lineage>
</organism>
<reference evidence="2 3" key="1">
    <citation type="journal article" date="2013" name="Genome Announc.">
        <title>Draft genome sequences for three mercury-methylating, sulfate-reducing bacteria.</title>
        <authorList>
            <person name="Brown S.D."/>
            <person name="Hurt R.A.Jr."/>
            <person name="Gilmour C.C."/>
            <person name="Elias D.A."/>
        </authorList>
    </citation>
    <scope>NUCLEOTIDE SEQUENCE [LARGE SCALE GENOMIC DNA]</scope>
    <source>
        <strain evidence="2 3">DSM 16529</strain>
    </source>
</reference>
<dbReference type="eggNOG" id="COG4866">
    <property type="taxonomic scope" value="Bacteria"/>
</dbReference>
<dbReference type="PANTHER" id="PTHR41373">
    <property type="entry name" value="DUF2156 DOMAIN-CONTAINING PROTEIN"/>
    <property type="match status" value="1"/>
</dbReference>
<dbReference type="InterPro" id="IPR016181">
    <property type="entry name" value="Acyl_CoA_acyltransferase"/>
</dbReference>
<keyword evidence="3" id="KW-1185">Reference proteome</keyword>